<proteinExistence type="predicted"/>
<dbReference type="Proteomes" id="UP000531840">
    <property type="component" value="Unassembled WGS sequence"/>
</dbReference>
<gene>
    <name evidence="2" type="ORF">HZY85_00030</name>
</gene>
<name>A0ABX2SZ09_9BACL</name>
<organism evidence="2 3">
    <name type="scientific">Gemelliphila palaticanis</name>
    <dbReference type="NCBI Taxonomy" id="81950"/>
    <lineage>
        <taxon>Bacteria</taxon>
        <taxon>Bacillati</taxon>
        <taxon>Bacillota</taxon>
        <taxon>Bacilli</taxon>
        <taxon>Bacillales</taxon>
        <taxon>Gemellaceae</taxon>
        <taxon>Gemelliphila</taxon>
    </lineage>
</organism>
<reference evidence="2 3" key="1">
    <citation type="submission" date="2020-07" db="EMBL/GenBank/DDBJ databases">
        <title>MOT database genomes.</title>
        <authorList>
            <person name="Joseph S."/>
            <person name="Aduse-Opoku J."/>
            <person name="Hashim A."/>
            <person name="Wade W."/>
            <person name="Curtis M."/>
        </authorList>
    </citation>
    <scope>NUCLEOTIDE SEQUENCE [LARGE SCALE GENOMIC DNA]</scope>
    <source>
        <strain evidence="2 3">CIP 106318</strain>
    </source>
</reference>
<keyword evidence="3" id="KW-1185">Reference proteome</keyword>
<dbReference type="PANTHER" id="PTHR34985:SF1">
    <property type="entry name" value="SLR0554 PROTEIN"/>
    <property type="match status" value="1"/>
</dbReference>
<dbReference type="Pfam" id="PF05272">
    <property type="entry name" value="VapE-like_dom"/>
    <property type="match status" value="1"/>
</dbReference>
<feature type="domain" description="Virulence-associated protein E-like" evidence="1">
    <location>
        <begin position="417"/>
        <end position="630"/>
    </location>
</feature>
<sequence length="766" mass="88979">MTIYIQEGLKNSNLKARELKKPLLEYLATEYNYKVVPNKLDIKQYKMTDAIYFIAGEITENENGSYTRNNNNMIGRDYAVLDFDDLNMSDVDFLLLIYDKLKEYSYCLYPTISYSIEAPRYRLLVELDRLANKDEYLQIITSLYDLIGINGDLSASTFSQLQGLPIANQSNKDSYKVTYNKGKPYPVQTVDSNINKSNSNVEYLPANIGQISDDEAIQIFTKYMENEAEKLQSRDNYYLSVIMTLGKSFLADQISYETAILCCELLAGDNEDWKADNVNHLNKELQLAKGNIAYFQTSLDFITKFKKTQNHIIKLDQLTGKELKIYTDDDGKPLKTLPNFKNMLLSLYSIAFNMLNSSIELKRGTNEIFELSNNLFEIIRMEIAERYNVKISKEDLKTALITAADLTKYHPIKNIITSRKWDGVERAESFFINFLGVEDTYYNREVTRKTLLGAVYRVFEPGCKFDEILVLQGGQGIGKSTSISRLALGYKTQLQDEISRETLLQTQEAWFVELEELDALKKTKSNKMKGWASSQIDLVRAPYESKYTKKPRQFIIIGTTNEKDFLKDKTGNRRYRVMICDVQPFNSIFYVNDEYILQLWAEVYQWYLNKETLILSPATEKKLDELASNYVMYDEVELDVKELLTIPMPVGWQDIIGNYGDVKNNRYRLANYVGDILNTGTSKHFEDTDKEDIKDITTKELLFLILGDEDDKKTLQGNINARKIKRIMDNMENWQRSENIKRNDRRFRGYKRTQQIEENTETTQQF</sequence>
<evidence type="ECO:0000313" key="3">
    <source>
        <dbReference type="Proteomes" id="UP000531840"/>
    </source>
</evidence>
<evidence type="ECO:0000313" key="2">
    <source>
        <dbReference type="EMBL" id="NYS46588.1"/>
    </source>
</evidence>
<comment type="caution">
    <text evidence="2">The sequence shown here is derived from an EMBL/GenBank/DDBJ whole genome shotgun (WGS) entry which is preliminary data.</text>
</comment>
<accession>A0ABX2SZ09</accession>
<dbReference type="EMBL" id="JACBYF010000001">
    <property type="protein sequence ID" value="NYS46588.1"/>
    <property type="molecule type" value="Genomic_DNA"/>
</dbReference>
<dbReference type="PANTHER" id="PTHR34985">
    <property type="entry name" value="SLR0554 PROTEIN"/>
    <property type="match status" value="1"/>
</dbReference>
<protein>
    <recommendedName>
        <fullName evidence="1">Virulence-associated protein E-like domain-containing protein</fullName>
    </recommendedName>
</protein>
<evidence type="ECO:0000259" key="1">
    <source>
        <dbReference type="Pfam" id="PF05272"/>
    </source>
</evidence>
<dbReference type="InterPro" id="IPR007936">
    <property type="entry name" value="VapE-like_dom"/>
</dbReference>
<dbReference type="RefSeq" id="WP_179939589.1">
    <property type="nucleotide sequence ID" value="NZ_JACBYF010000001.1"/>
</dbReference>